<keyword evidence="2" id="KW-1185">Reference proteome</keyword>
<dbReference type="EMBL" id="JADYXP020000008">
    <property type="protein sequence ID" value="KAL0118054.1"/>
    <property type="molecule type" value="Genomic_DNA"/>
</dbReference>
<dbReference type="Proteomes" id="UP001430953">
    <property type="component" value="Unassembled WGS sequence"/>
</dbReference>
<comment type="caution">
    <text evidence="1">The sequence shown here is derived from an EMBL/GenBank/DDBJ whole genome shotgun (WGS) entry which is preliminary data.</text>
</comment>
<gene>
    <name evidence="1" type="ORF">PUN28_009023</name>
</gene>
<evidence type="ECO:0000313" key="1">
    <source>
        <dbReference type="EMBL" id="KAL0118054.1"/>
    </source>
</evidence>
<accession>A0AAW2FSF5</accession>
<sequence>MDCKVPRNLEIPYLQAIQKVPGNTAGEKWSWIGRLTSLPASEHRQLPSELLPILRVEIAIKDKNHEDIAWALKSDDLTIVNRALKALWFFDGSCKEIVDVSYFCERLFPYVSVNARMRIILTLARRLAGKDPAFAQQMFTAVTSMYGIQTARPLIIACDEAFAYKTIVDNELVLPINIVKNIFYRNPDLIVRYLKLIKPSESNITERSPFAIGIDTYASFLYKLLKKRLNAFVEICELHENYLQGIALSNTCAEIFLKKAQQHLIKKPLLYINILPLKKINESLMEKIFLDLLPPEESSFDTKKALNYLEHYPRDKKYRLLCESYKKKYCTDLLDETVNVTPALLELMPAEERINQARIKLRKQKGKDTYYYKDITDYTTAWICYLPISESIPVIKELINKTADDSDRLSLILQIIYACKINKDDDALCNTLTYILNRHKNESSWIFERMFDELLQIYDVPHLNEKQISLILDIVRLFHVKNNFVPEDIVSAIIHFKLIHNMPIDKLIDMYLKSDLWYKNFNILKKYPQYERQCLVTFANVLKKISFKDPEEKTNQYCHVVVAMYEFNERCKQARVKIDTLTIKDYPWLMKIVFKAIRSKEDPWQVKSELQKNEPELYRTYFPKSIADVTSAAALSLLKRDWQSVLDNWEKYLENCIKNYHLKHVQSFVKATRWYKDLPVKFADCCKNYLHEEDTDKISPSIIILAILLHGDVVTKLIDPFIPTEKTIDTNHPKAKDNYEIIENLPLGMRLSNPPISIDLVIRLCEGDYLSIALMALMNIGRRISSPKVISAAQKLMNMRVSTRKHGIKLMYLATSVHELTDFLRKTWATETHHSVRQVLFKTSQNFFLTNSSPETWSLYCEMMSTLNPKDEDVLTEMKLFSEIPKRYIAKYLQLWLKTIDDFLKMEIEIQKINKYTADYLRTLTEPVFNLLPEEFAADILRRFLFHINTDVSDAARCFAVSYILSQDKDKYAARIKIFADVFYNAVTTNWNVAHPTKSHFTPVNKAVHLFMDDFVINYVEKFCFKKSNPEIIDNMQTIFLSVLAPSQDAKSYLLLVYAKKLQECTITETSFGLKLGQQLKNITDIFSSLLIPFMADVLNYFLSSVYKNSNLDEIKLDVIEGLIKANNTDSCFMAVIMLPSTIRTKHLSRYDQLITQFKKMEKPVTTILYDYLNKTDLKIID</sequence>
<dbReference type="AlphaFoldDB" id="A0AAW2FSF5"/>
<protein>
    <submittedName>
        <fullName evidence="1">Uncharacterized protein</fullName>
    </submittedName>
</protein>
<name>A0AAW2FSF5_9HYME</name>
<reference evidence="1 2" key="1">
    <citation type="submission" date="2023-03" db="EMBL/GenBank/DDBJ databases">
        <title>High recombination rates correlate with genetic variation in Cardiocondyla obscurior ants.</title>
        <authorList>
            <person name="Errbii M."/>
        </authorList>
    </citation>
    <scope>NUCLEOTIDE SEQUENCE [LARGE SCALE GENOMIC DNA]</scope>
    <source>
        <strain evidence="1">Alpha-2009</strain>
        <tissue evidence="1">Whole body</tissue>
    </source>
</reference>
<proteinExistence type="predicted"/>
<evidence type="ECO:0000313" key="2">
    <source>
        <dbReference type="Proteomes" id="UP001430953"/>
    </source>
</evidence>
<organism evidence="1 2">
    <name type="scientific">Cardiocondyla obscurior</name>
    <dbReference type="NCBI Taxonomy" id="286306"/>
    <lineage>
        <taxon>Eukaryota</taxon>
        <taxon>Metazoa</taxon>
        <taxon>Ecdysozoa</taxon>
        <taxon>Arthropoda</taxon>
        <taxon>Hexapoda</taxon>
        <taxon>Insecta</taxon>
        <taxon>Pterygota</taxon>
        <taxon>Neoptera</taxon>
        <taxon>Endopterygota</taxon>
        <taxon>Hymenoptera</taxon>
        <taxon>Apocrita</taxon>
        <taxon>Aculeata</taxon>
        <taxon>Formicoidea</taxon>
        <taxon>Formicidae</taxon>
        <taxon>Myrmicinae</taxon>
        <taxon>Cardiocondyla</taxon>
    </lineage>
</organism>